<keyword evidence="1" id="KW-0328">Glycosyltransferase</keyword>
<evidence type="ECO:0000256" key="2">
    <source>
        <dbReference type="ARBA" id="ARBA00022679"/>
    </source>
</evidence>
<feature type="compositionally biased region" description="Basic and acidic residues" evidence="3">
    <location>
        <begin position="14"/>
        <end position="23"/>
    </location>
</feature>
<protein>
    <recommendedName>
        <fullName evidence="4">Glycosyltransferase subfamily 4-like N-terminal domain-containing protein</fullName>
    </recommendedName>
</protein>
<evidence type="ECO:0000256" key="3">
    <source>
        <dbReference type="SAM" id="MobiDB-lite"/>
    </source>
</evidence>
<dbReference type="InterPro" id="IPR028098">
    <property type="entry name" value="Glyco_trans_4-like_N"/>
</dbReference>
<dbReference type="EMBL" id="CP019605">
    <property type="protein sequence ID" value="AQP45748.1"/>
    <property type="molecule type" value="Genomic_DNA"/>
</dbReference>
<organism evidence="5 6">
    <name type="scientific">Tessaracoccus flavus</name>
    <dbReference type="NCBI Taxonomy" id="1610493"/>
    <lineage>
        <taxon>Bacteria</taxon>
        <taxon>Bacillati</taxon>
        <taxon>Actinomycetota</taxon>
        <taxon>Actinomycetes</taxon>
        <taxon>Propionibacteriales</taxon>
        <taxon>Propionibacteriaceae</taxon>
        <taxon>Tessaracoccus</taxon>
    </lineage>
</organism>
<feature type="domain" description="Glycosyltransferase subfamily 4-like N-terminal" evidence="4">
    <location>
        <begin position="101"/>
        <end position="225"/>
    </location>
</feature>
<dbReference type="AlphaFoldDB" id="A0A1Q2CHZ7"/>
<dbReference type="SUPFAM" id="SSF53756">
    <property type="entry name" value="UDP-Glycosyltransferase/glycogen phosphorylase"/>
    <property type="match status" value="1"/>
</dbReference>
<evidence type="ECO:0000313" key="5">
    <source>
        <dbReference type="EMBL" id="AQP45748.1"/>
    </source>
</evidence>
<dbReference type="Pfam" id="PF13692">
    <property type="entry name" value="Glyco_trans_1_4"/>
    <property type="match status" value="1"/>
</dbReference>
<dbReference type="GO" id="GO:0016757">
    <property type="term" value="F:glycosyltransferase activity"/>
    <property type="evidence" value="ECO:0007669"/>
    <property type="project" value="UniProtKB-KW"/>
</dbReference>
<dbReference type="Proteomes" id="UP000188324">
    <property type="component" value="Chromosome"/>
</dbReference>
<dbReference type="Gene3D" id="3.40.50.2000">
    <property type="entry name" value="Glycogen Phosphorylase B"/>
    <property type="match status" value="2"/>
</dbReference>
<keyword evidence="2" id="KW-0808">Transferase</keyword>
<keyword evidence="6" id="KW-1185">Reference proteome</keyword>
<evidence type="ECO:0000259" key="4">
    <source>
        <dbReference type="Pfam" id="PF13579"/>
    </source>
</evidence>
<reference evidence="5 6" key="1">
    <citation type="journal article" date="2016" name="Int. J. Syst. Evol. Microbiol.">
        <title>Tessaracoccus flavus sp. nov., isolated from the drainage system of a lindane-producing factory.</title>
        <authorList>
            <person name="Kumari R."/>
            <person name="Singh P."/>
            <person name="Schumann P."/>
            <person name="Lal R."/>
        </authorList>
    </citation>
    <scope>NUCLEOTIDE SEQUENCE [LARGE SCALE GENOMIC DNA]</scope>
    <source>
        <strain evidence="5 6">RP1T</strain>
    </source>
</reference>
<name>A0A1Q2CHZ7_9ACTN</name>
<evidence type="ECO:0000256" key="1">
    <source>
        <dbReference type="ARBA" id="ARBA00022676"/>
    </source>
</evidence>
<dbReference type="Pfam" id="PF13579">
    <property type="entry name" value="Glyco_trans_4_4"/>
    <property type="match status" value="1"/>
</dbReference>
<accession>A0A1Q2CHZ7</accession>
<gene>
    <name evidence="5" type="ORF">RPIT_13810</name>
</gene>
<sequence>MLREPSEGELSMEAEIHEREAERGPRRGVLVLMPKDARTATGPVSVWLTAAGWAEAAQEAHGAAWMVTPSGILDGGEARLLATSAPRATLPPAAGWKRLIPTTLKTLRKDVLSWRHARSFREAGLEGPWEPEGPLWIWHHHEPFHDSGFVAKRRFGCPVVVFVDAPTVWESGQWGVKRPGWGRLLERFGEVAQLRDADLIACVTEEVANEVIRLGGPRERVIVTPTAVALDRFNEDVSGAEVRARYGLEGRTVVGWVGTFHKFHGLDLLVEAYAAVERERRDTSLLLVGDGQDRPRIEALVDSFGLRQVVFAGAVPQDQVPSHLAAMDVASVVDPGTGSFHYSPLKLKEYLACGRAVVAPASGQVARYVADGTHALLVPAGDAPALTRALLRLVDDPGLRSSLGAAGNALVRETGTWAHQLRTVEDALTSRGWVSA</sequence>
<dbReference type="KEGG" id="tfl:RPIT_13810"/>
<dbReference type="STRING" id="1610493.RPIT_13810"/>
<evidence type="ECO:0000313" key="6">
    <source>
        <dbReference type="Proteomes" id="UP000188324"/>
    </source>
</evidence>
<dbReference type="CDD" id="cd03794">
    <property type="entry name" value="GT4_WbuB-like"/>
    <property type="match status" value="1"/>
</dbReference>
<feature type="region of interest" description="Disordered" evidence="3">
    <location>
        <begin position="1"/>
        <end position="23"/>
    </location>
</feature>
<proteinExistence type="predicted"/>
<dbReference type="PANTHER" id="PTHR12526">
    <property type="entry name" value="GLYCOSYLTRANSFERASE"/>
    <property type="match status" value="1"/>
</dbReference>